<feature type="compositionally biased region" description="Low complexity" evidence="2">
    <location>
        <begin position="549"/>
        <end position="563"/>
    </location>
</feature>
<feature type="compositionally biased region" description="Polar residues" evidence="2">
    <location>
        <begin position="186"/>
        <end position="201"/>
    </location>
</feature>
<feature type="region of interest" description="Disordered" evidence="2">
    <location>
        <begin position="1395"/>
        <end position="1419"/>
    </location>
</feature>
<feature type="region of interest" description="Disordered" evidence="2">
    <location>
        <begin position="645"/>
        <end position="705"/>
    </location>
</feature>
<dbReference type="SUPFAM" id="SSF49879">
    <property type="entry name" value="SMAD/FHA domain"/>
    <property type="match status" value="1"/>
</dbReference>
<feature type="compositionally biased region" description="Low complexity" evidence="2">
    <location>
        <begin position="827"/>
        <end position="838"/>
    </location>
</feature>
<feature type="region of interest" description="Disordered" evidence="2">
    <location>
        <begin position="827"/>
        <end position="854"/>
    </location>
</feature>
<reference evidence="3" key="2">
    <citation type="journal article" date="2021" name="Genome Biol. Evol.">
        <title>Developing a high-quality reference genome for a parasitic bivalve with doubly uniparental inheritance (Bivalvia: Unionida).</title>
        <authorList>
            <person name="Smith C.H."/>
        </authorList>
    </citation>
    <scope>NUCLEOTIDE SEQUENCE</scope>
    <source>
        <strain evidence="3">CHS0354</strain>
        <tissue evidence="3">Mantle</tissue>
    </source>
</reference>
<sequence>MNFLDIGRRKTRQRLSSEDLKVTETDHAVRVHSDKPHLVSLGSGRLSTAVTILPLPQGRTTFGTVDAPFPSDVVLQGTGVEAEHCYIDNMDGVITLVPTAKLCSVDGVLIHSAKRLAQGSMICLGRSNYFRFNHPFEARKMKDAMPNMRISCSPLQLFQDLENNPEYLKMISEAECSSPRRKSTESSDSLQSPKSLQVTPQNHRDVFEQDEFLNKVCKFELISRGKPSPKSPTYKPTSPVNKSSPGKISVSSPDYTKSGKRGSGGQIESFGFQSYAGEKLFTKDTATTRVSARILQPTSTSQSPESETHNNSVASFGSVSIRRKSGSSKTSSGSSRGSNESENSLTEPDVKSACSTCWQTSVMIGSSSGAPTQGQGYGHTLQTTSVEMSVKNYGINSSNSNEDINPETKRIPNGQAVSFAVENFSTEVGNRNTFEGIDFDFNELTESQKDLTLKHREIVAERKKEQEIEKQERQRLDEILNMCAEYERQIEMEITSKKEKIKTPAPQVNTPKGFNMSEGFAVSQEKSPPIPPLPVQYQHLQRDQGPSNGHQVQVQGQQSQGHVLPSPDENDSSVSQEITEGKQRLVQPPKLLDFNGDRGSTGSLDRKDSRGSMTKIMTNGSLTRLSSPSNPHKDILINFQMRRCGSNSSNSEEESLCGSSEDTGTIKRRPPSNTSLEKVKTGERPQSPRTSPRSPVPNSKTPNQIQFGNSLKIQEFTNTSPPIKESTVVSKDTTVNMTKSSPTRPSENALYENIGTVSQTRTVTLSSSKCSDNSQSETLNIVTQSHSKSSFDKTLSESFIGKSFKIEPLRLNVPVLATDSWKTQQSLQSSLKSTSETSAHSTKYSGNRSMSDPSYELRIKEKNESREVSAMDNTFSAKSYLSDDQHLFTLSRLSSSSTESSTHQKLMILEQATENNKEELIKSPCLSDPWQDVRSSTSSIHSLSSTHSSQGLNAISPCSSGSISDTKSSSMENITPVNSDVEFQGGANVHAQDRMSSSGIETSSENSFNNLDDLEPREQLQYLRKNKLELLHKIASLKQQILEIETQENEAIRELEMERALLEGEHQMEMEQLSQDQEKINQLKQRQNQLVQKATRQREKELQVIEKEHQKLKILEKEHYETEQLLESCSKEEEDALLELFQKHTEALENQRKLYDDLEFQQLESESKFEEEKEQVQQMLIQDQNILLEKYRNRQDQLHKIDSQRKEMLKSVKANMESLEKKRLQTVEKFKEEKKKLIEVEQKINNLLKSLPSLNNTADSSLEITEDMSDLEIEDKLEAETGRKIQDLLKSPARKNDTAIKALENVIQNSSSGSTFNYSLVTPTSPSSSAVTGERKKSATLLEIEKNHTLFLEQQGGNVIEQERKRIEELKRKAADEGRAQWEVERRLREANCKSFNSVESEDSSIASSCETPSEKKQA</sequence>
<dbReference type="CDD" id="cd22713">
    <property type="entry name" value="FHA_PHLB1"/>
    <property type="match status" value="1"/>
</dbReference>
<dbReference type="EMBL" id="JAEAOA010001867">
    <property type="protein sequence ID" value="KAK3612109.1"/>
    <property type="molecule type" value="Genomic_DNA"/>
</dbReference>
<feature type="region of interest" description="Disordered" evidence="2">
    <location>
        <begin position="174"/>
        <end position="202"/>
    </location>
</feature>
<evidence type="ECO:0000256" key="2">
    <source>
        <dbReference type="SAM" id="MobiDB-lite"/>
    </source>
</evidence>
<dbReference type="Proteomes" id="UP001195483">
    <property type="component" value="Unassembled WGS sequence"/>
</dbReference>
<evidence type="ECO:0008006" key="5">
    <source>
        <dbReference type="Google" id="ProtNLM"/>
    </source>
</evidence>
<feature type="compositionally biased region" description="Low complexity" evidence="2">
    <location>
        <begin position="959"/>
        <end position="970"/>
    </location>
</feature>
<gene>
    <name evidence="3" type="ORF">CHS0354_031180</name>
</gene>
<feature type="region of interest" description="Disordered" evidence="2">
    <location>
        <begin position="295"/>
        <end position="350"/>
    </location>
</feature>
<dbReference type="PANTHER" id="PTHR12156">
    <property type="entry name" value="PLECKSTRIN HOMOLOGY-LIKE DOMAIN, FAMILY B, MEMBER 3"/>
    <property type="match status" value="1"/>
</dbReference>
<dbReference type="InterPro" id="IPR052212">
    <property type="entry name" value="PH-like_domain"/>
</dbReference>
<feature type="region of interest" description="Disordered" evidence="2">
    <location>
        <begin position="224"/>
        <end position="264"/>
    </location>
</feature>
<feature type="compositionally biased region" description="Low complexity" evidence="2">
    <location>
        <begin position="296"/>
        <end position="305"/>
    </location>
</feature>
<feature type="region of interest" description="Disordered" evidence="2">
    <location>
        <begin position="497"/>
        <end position="632"/>
    </location>
</feature>
<keyword evidence="1" id="KW-0175">Coiled coil</keyword>
<dbReference type="InterPro" id="IPR008984">
    <property type="entry name" value="SMAD_FHA_dom_sf"/>
</dbReference>
<feature type="compositionally biased region" description="Low complexity" evidence="2">
    <location>
        <begin position="684"/>
        <end position="697"/>
    </location>
</feature>
<reference evidence="3" key="3">
    <citation type="submission" date="2023-05" db="EMBL/GenBank/DDBJ databases">
        <authorList>
            <person name="Smith C.H."/>
        </authorList>
    </citation>
    <scope>NUCLEOTIDE SEQUENCE</scope>
    <source>
        <strain evidence="3">CHS0354</strain>
        <tissue evidence="3">Mantle</tissue>
    </source>
</reference>
<feature type="compositionally biased region" description="Polar residues" evidence="2">
    <location>
        <begin position="309"/>
        <end position="318"/>
    </location>
</feature>
<feature type="compositionally biased region" description="Low complexity" evidence="2">
    <location>
        <begin position="327"/>
        <end position="344"/>
    </location>
</feature>
<dbReference type="PANTHER" id="PTHR12156:SF5">
    <property type="entry name" value="FI18040P1"/>
    <property type="match status" value="1"/>
</dbReference>
<feature type="coiled-coil region" evidence="1">
    <location>
        <begin position="1209"/>
        <end position="1250"/>
    </location>
</feature>
<evidence type="ECO:0000313" key="3">
    <source>
        <dbReference type="EMBL" id="KAK3612109.1"/>
    </source>
</evidence>
<feature type="region of interest" description="Disordered" evidence="2">
    <location>
        <begin position="941"/>
        <end position="972"/>
    </location>
</feature>
<evidence type="ECO:0000313" key="4">
    <source>
        <dbReference type="Proteomes" id="UP001195483"/>
    </source>
</evidence>
<feature type="coiled-coil region" evidence="1">
    <location>
        <begin position="1020"/>
        <end position="1118"/>
    </location>
</feature>
<name>A0AAE0TLF3_9BIVA</name>
<dbReference type="FunFam" id="2.60.200.20:FF:000004">
    <property type="entry name" value="pleckstrin homology-like domain family B member 1 isoform X1"/>
    <property type="match status" value="1"/>
</dbReference>
<proteinExistence type="predicted"/>
<evidence type="ECO:0000256" key="1">
    <source>
        <dbReference type="SAM" id="Coils"/>
    </source>
</evidence>
<comment type="caution">
    <text evidence="3">The sequence shown here is derived from an EMBL/GenBank/DDBJ whole genome shotgun (WGS) entry which is preliminary data.</text>
</comment>
<dbReference type="Gene3D" id="2.60.200.20">
    <property type="match status" value="1"/>
</dbReference>
<feature type="compositionally biased region" description="Polar residues" evidence="2">
    <location>
        <begin position="839"/>
        <end position="852"/>
    </location>
</feature>
<organism evidence="3 4">
    <name type="scientific">Potamilus streckersoni</name>
    <dbReference type="NCBI Taxonomy" id="2493646"/>
    <lineage>
        <taxon>Eukaryota</taxon>
        <taxon>Metazoa</taxon>
        <taxon>Spiralia</taxon>
        <taxon>Lophotrochozoa</taxon>
        <taxon>Mollusca</taxon>
        <taxon>Bivalvia</taxon>
        <taxon>Autobranchia</taxon>
        <taxon>Heteroconchia</taxon>
        <taxon>Palaeoheterodonta</taxon>
        <taxon>Unionida</taxon>
        <taxon>Unionoidea</taxon>
        <taxon>Unionidae</taxon>
        <taxon>Ambleminae</taxon>
        <taxon>Lampsilini</taxon>
        <taxon>Potamilus</taxon>
    </lineage>
</organism>
<reference evidence="3" key="1">
    <citation type="journal article" date="2021" name="Genome Biol. Evol.">
        <title>A High-Quality Reference Genome for a Parasitic Bivalve with Doubly Uniparental Inheritance (Bivalvia: Unionida).</title>
        <authorList>
            <person name="Smith C.H."/>
        </authorList>
    </citation>
    <scope>NUCLEOTIDE SEQUENCE</scope>
    <source>
        <strain evidence="3">CHS0354</strain>
    </source>
</reference>
<feature type="compositionally biased region" description="Low complexity" evidence="2">
    <location>
        <begin position="645"/>
        <end position="661"/>
    </location>
</feature>
<feature type="compositionally biased region" description="Low complexity" evidence="2">
    <location>
        <begin position="226"/>
        <end position="239"/>
    </location>
</feature>
<feature type="compositionally biased region" description="Polar residues" evidence="2">
    <location>
        <begin position="611"/>
        <end position="630"/>
    </location>
</feature>
<keyword evidence="4" id="KW-1185">Reference proteome</keyword>
<protein>
    <recommendedName>
        <fullName evidence="5">Pleckstrin homology-like domain family B member 2</fullName>
    </recommendedName>
</protein>
<feature type="compositionally biased region" description="Polar residues" evidence="2">
    <location>
        <begin position="240"/>
        <end position="255"/>
    </location>
</feature>
<accession>A0AAE0TLF3</accession>